<reference evidence="3 4" key="1">
    <citation type="submission" date="2017-07" db="EMBL/GenBank/DDBJ databases">
        <title>Complete genome sequence of Actinoalloteichus hoggarensis DSM 45943, type strain of Actinoalloteichus hoggarensis.</title>
        <authorList>
            <person name="Ruckert C."/>
            <person name="Nouioui I."/>
            <person name="Willmese J."/>
            <person name="van Wezel G."/>
            <person name="Klenk H.-P."/>
            <person name="Kalinowski J."/>
            <person name="Zotchev S.B."/>
        </authorList>
    </citation>
    <scope>NUCLEOTIDE SEQUENCE [LARGE SCALE GENOMIC DNA]</scope>
    <source>
        <strain evidence="3 4">DSM 45943</strain>
    </source>
</reference>
<evidence type="ECO:0000256" key="2">
    <source>
        <dbReference type="SAM" id="Phobius"/>
    </source>
</evidence>
<gene>
    <name evidence="3" type="ORF">AHOG_12290</name>
</gene>
<evidence type="ECO:0000313" key="3">
    <source>
        <dbReference type="EMBL" id="ASO20101.1"/>
    </source>
</evidence>
<dbReference type="InterPro" id="IPR007313">
    <property type="entry name" value="FxsA"/>
</dbReference>
<keyword evidence="2" id="KW-0812">Transmembrane</keyword>
<dbReference type="Proteomes" id="UP000204221">
    <property type="component" value="Chromosome"/>
</dbReference>
<proteinExistence type="predicted"/>
<feature type="region of interest" description="Disordered" evidence="1">
    <location>
        <begin position="177"/>
        <end position="274"/>
    </location>
</feature>
<keyword evidence="2" id="KW-1133">Transmembrane helix</keyword>
<dbReference type="Pfam" id="PF04186">
    <property type="entry name" value="FxsA"/>
    <property type="match status" value="1"/>
</dbReference>
<keyword evidence="4" id="KW-1185">Reference proteome</keyword>
<dbReference type="PANTHER" id="PTHR35335">
    <property type="entry name" value="UPF0716 PROTEIN FXSA"/>
    <property type="match status" value="1"/>
</dbReference>
<dbReference type="PANTHER" id="PTHR35335:SF1">
    <property type="entry name" value="UPF0716 PROTEIN FXSA"/>
    <property type="match status" value="1"/>
</dbReference>
<feature type="compositionally biased region" description="Basic and acidic residues" evidence="1">
    <location>
        <begin position="265"/>
        <end position="274"/>
    </location>
</feature>
<evidence type="ECO:0000256" key="1">
    <source>
        <dbReference type="SAM" id="MobiDB-lite"/>
    </source>
</evidence>
<evidence type="ECO:0000313" key="4">
    <source>
        <dbReference type="Proteomes" id="UP000204221"/>
    </source>
</evidence>
<keyword evidence="2" id="KW-0472">Membrane</keyword>
<feature type="compositionally biased region" description="Low complexity" evidence="1">
    <location>
        <begin position="229"/>
        <end position="246"/>
    </location>
</feature>
<feature type="transmembrane region" description="Helical" evidence="2">
    <location>
        <begin position="134"/>
        <end position="156"/>
    </location>
</feature>
<sequence length="274" mass="27818">MTSLTGNGAHAGGLGGRRYGEQAAVVTTIEVGGGSKTDVPFVESIRAASRPGLGRPILEGAAHVPLLLLMLLEITALIVVGNLIGVLPTLLLVVGSSVLGGYLLRREGSRAMAAMQEAMRHRRLPADSADPTTIVVAILFLIPGLITTASGLLLLIPGSRTLVARRIRRSPRFVTQTGPFTAQAGGPGVPPFGSRPRGPDGPIPGAGARGDVVEGEVIDGEVLSETIDPTPGGPASTGSSPGGPAALSEPRDPRDVDGPGTGRVGDPKPGVDRD</sequence>
<accession>A0A221W397</accession>
<dbReference type="NCBIfam" id="NF008528">
    <property type="entry name" value="PRK11463.1-2"/>
    <property type="match status" value="1"/>
</dbReference>
<dbReference type="AlphaFoldDB" id="A0A221W397"/>
<feature type="transmembrane region" description="Helical" evidence="2">
    <location>
        <begin position="86"/>
        <end position="104"/>
    </location>
</feature>
<organism evidence="3 4">
    <name type="scientific">Actinoalloteichus hoggarensis</name>
    <dbReference type="NCBI Taxonomy" id="1470176"/>
    <lineage>
        <taxon>Bacteria</taxon>
        <taxon>Bacillati</taxon>
        <taxon>Actinomycetota</taxon>
        <taxon>Actinomycetes</taxon>
        <taxon>Pseudonocardiales</taxon>
        <taxon>Pseudonocardiaceae</taxon>
        <taxon>Actinoalloteichus</taxon>
    </lineage>
</organism>
<dbReference type="EMBL" id="CP022521">
    <property type="protein sequence ID" value="ASO20101.1"/>
    <property type="molecule type" value="Genomic_DNA"/>
</dbReference>
<dbReference type="KEGG" id="ahg:AHOG_12290"/>
<protein>
    <submittedName>
        <fullName evidence="3">Phage T7 F exclusion suppressor FxsA</fullName>
    </submittedName>
</protein>
<name>A0A221W397_9PSEU</name>
<dbReference type="GO" id="GO:0016020">
    <property type="term" value="C:membrane"/>
    <property type="evidence" value="ECO:0007669"/>
    <property type="project" value="InterPro"/>
</dbReference>